<dbReference type="InterPro" id="IPR011009">
    <property type="entry name" value="Kinase-like_dom_sf"/>
</dbReference>
<evidence type="ECO:0000256" key="4">
    <source>
        <dbReference type="ARBA" id="ARBA00022989"/>
    </source>
</evidence>
<gene>
    <name evidence="8" type="ORF">TWF694_011635</name>
</gene>
<name>A0AAV9X8E9_9PEZI</name>
<feature type="region of interest" description="Disordered" evidence="6">
    <location>
        <begin position="1"/>
        <end position="23"/>
    </location>
</feature>
<dbReference type="Proteomes" id="UP001365542">
    <property type="component" value="Unassembled WGS sequence"/>
</dbReference>
<dbReference type="PANTHER" id="PTHR16932">
    <property type="entry name" value="INTERFERON ALPHA-INDUCIBLE PROTEIN 27"/>
    <property type="match status" value="1"/>
</dbReference>
<dbReference type="Gene3D" id="6.10.110.10">
    <property type="match status" value="1"/>
</dbReference>
<comment type="similarity">
    <text evidence="2">Belongs to the IFI6/IFI27 family.</text>
</comment>
<keyword evidence="4 7" id="KW-1133">Transmembrane helix</keyword>
<evidence type="ECO:0000256" key="3">
    <source>
        <dbReference type="ARBA" id="ARBA00022692"/>
    </source>
</evidence>
<dbReference type="AlphaFoldDB" id="A0AAV9X8E9"/>
<evidence type="ECO:0000256" key="5">
    <source>
        <dbReference type="ARBA" id="ARBA00023136"/>
    </source>
</evidence>
<dbReference type="InterPro" id="IPR038213">
    <property type="entry name" value="IFI6/IFI27-like_sf"/>
</dbReference>
<dbReference type="GO" id="GO:0016020">
    <property type="term" value="C:membrane"/>
    <property type="evidence" value="ECO:0007669"/>
    <property type="project" value="UniProtKB-SubCell"/>
</dbReference>
<organism evidence="8 9">
    <name type="scientific">Orbilia ellipsospora</name>
    <dbReference type="NCBI Taxonomy" id="2528407"/>
    <lineage>
        <taxon>Eukaryota</taxon>
        <taxon>Fungi</taxon>
        <taxon>Dikarya</taxon>
        <taxon>Ascomycota</taxon>
        <taxon>Pezizomycotina</taxon>
        <taxon>Orbiliomycetes</taxon>
        <taxon>Orbiliales</taxon>
        <taxon>Orbiliaceae</taxon>
        <taxon>Orbilia</taxon>
    </lineage>
</organism>
<evidence type="ECO:0000256" key="7">
    <source>
        <dbReference type="SAM" id="Phobius"/>
    </source>
</evidence>
<evidence type="ECO:0000313" key="9">
    <source>
        <dbReference type="Proteomes" id="UP001365542"/>
    </source>
</evidence>
<keyword evidence="9" id="KW-1185">Reference proteome</keyword>
<dbReference type="InterPro" id="IPR009311">
    <property type="entry name" value="IFI6/IFI27-like"/>
</dbReference>
<comment type="subcellular location">
    <subcellularLocation>
        <location evidence="1">Membrane</location>
        <topology evidence="1">Multi-pass membrane protein</topology>
    </subcellularLocation>
</comment>
<comment type="caution">
    <text evidence="8">The sequence shown here is derived from an EMBL/GenBank/DDBJ whole genome shotgun (WGS) entry which is preliminary data.</text>
</comment>
<keyword evidence="3 7" id="KW-0812">Transmembrane</keyword>
<dbReference type="PANTHER" id="PTHR16932:SF18">
    <property type="entry name" value="INTERFERON, ALPHA-INDUCIBLE PROTEIN 27-LIKE 2"/>
    <property type="match status" value="1"/>
</dbReference>
<reference evidence="8 9" key="1">
    <citation type="submission" date="2019-10" db="EMBL/GenBank/DDBJ databases">
        <authorList>
            <person name="Palmer J.M."/>
        </authorList>
    </citation>
    <scope>NUCLEOTIDE SEQUENCE [LARGE SCALE GENOMIC DNA]</scope>
    <source>
        <strain evidence="8 9">TWF694</strain>
    </source>
</reference>
<dbReference type="SUPFAM" id="SSF56112">
    <property type="entry name" value="Protein kinase-like (PK-like)"/>
    <property type="match status" value="1"/>
</dbReference>
<proteinExistence type="inferred from homology"/>
<evidence type="ECO:0008006" key="10">
    <source>
        <dbReference type="Google" id="ProtNLM"/>
    </source>
</evidence>
<accession>A0AAV9X8E9</accession>
<dbReference type="Pfam" id="PF06140">
    <property type="entry name" value="Ifi-6-16"/>
    <property type="match status" value="1"/>
</dbReference>
<evidence type="ECO:0000256" key="2">
    <source>
        <dbReference type="ARBA" id="ARBA00007262"/>
    </source>
</evidence>
<sequence>MAQRQSDRDTSQFPIRPTMDTRNLKLFETDPAEGEKLLDSPVPNYAFTSSAKKEASYLSCCLKLQDSLDEPVDHATLPEAQRQKYAAKIIELMSTWNESRTQPLPLNFIVDENENITLQRFEGYAITSQVIPEYEPHFWIPDSCLVGLEEQDKTFRREFFAVGCLLYQILKGEKPWGEFSDDQARRLYENGVYPSGTPDLLYWNMILSYWSWEYVVEVTKKNKIKKATNIIKKVAIGTTIAGGVVLAVGLCAPLILPAIGFGAAGVGAGTAAAAWQSAIGLVEAGSLFAVLQSAGAGGAAGAAAITAVGIGGASTAVTAGAAGIVAGTVEANALKDEDRFALFLTVVRKRPVENDAKM</sequence>
<feature type="transmembrane region" description="Helical" evidence="7">
    <location>
        <begin position="234"/>
        <end position="256"/>
    </location>
</feature>
<protein>
    <recommendedName>
        <fullName evidence="10">Protein kinase domain-containing protein</fullName>
    </recommendedName>
</protein>
<keyword evidence="5 7" id="KW-0472">Membrane</keyword>
<evidence type="ECO:0000313" key="8">
    <source>
        <dbReference type="EMBL" id="KAK6537449.1"/>
    </source>
</evidence>
<evidence type="ECO:0000256" key="6">
    <source>
        <dbReference type="SAM" id="MobiDB-lite"/>
    </source>
</evidence>
<evidence type="ECO:0000256" key="1">
    <source>
        <dbReference type="ARBA" id="ARBA00004141"/>
    </source>
</evidence>
<feature type="compositionally biased region" description="Basic and acidic residues" evidence="6">
    <location>
        <begin position="1"/>
        <end position="10"/>
    </location>
</feature>
<dbReference type="EMBL" id="JAVHJO010000009">
    <property type="protein sequence ID" value="KAK6537449.1"/>
    <property type="molecule type" value="Genomic_DNA"/>
</dbReference>